<reference evidence="3" key="1">
    <citation type="submission" date="2011-02" db="EMBL/GenBank/DDBJ databases">
        <title>The Genome Sequence of Capsaspora owczarzaki ATCC 30864.</title>
        <authorList>
            <person name="Russ C."/>
            <person name="Cuomo C."/>
            <person name="Burger G."/>
            <person name="Gray M.W."/>
            <person name="Holland P.W.H."/>
            <person name="King N."/>
            <person name="Lang F.B.F."/>
            <person name="Roger A.J."/>
            <person name="Ruiz-Trillo I."/>
            <person name="Young S.K."/>
            <person name="Zeng Q."/>
            <person name="Gargeya S."/>
            <person name="Alvarado L."/>
            <person name="Berlin A."/>
            <person name="Chapman S.B."/>
            <person name="Chen Z."/>
            <person name="Freedman E."/>
            <person name="Gellesch M."/>
            <person name="Goldberg J."/>
            <person name="Griggs A."/>
            <person name="Gujja S."/>
            <person name="Heilman E."/>
            <person name="Heiman D."/>
            <person name="Howarth C."/>
            <person name="Mehta T."/>
            <person name="Neiman D."/>
            <person name="Pearson M."/>
            <person name="Roberts A."/>
            <person name="Saif S."/>
            <person name="Shea T."/>
            <person name="Shenoy N."/>
            <person name="Sisk P."/>
            <person name="Stolte C."/>
            <person name="Sykes S."/>
            <person name="White J."/>
            <person name="Yandava C."/>
            <person name="Haas B."/>
            <person name="Nusbaum C."/>
            <person name="Birren B."/>
        </authorList>
    </citation>
    <scope>NUCLEOTIDE SEQUENCE</scope>
    <source>
        <strain evidence="3">ATCC 30864</strain>
    </source>
</reference>
<proteinExistence type="predicted"/>
<dbReference type="InParanoid" id="A0A0D2UKV2"/>
<feature type="region of interest" description="Disordered" evidence="1">
    <location>
        <begin position="73"/>
        <end position="102"/>
    </location>
</feature>
<keyword evidence="3" id="KW-1185">Reference proteome</keyword>
<dbReference type="EMBL" id="KE346369">
    <property type="protein sequence ID" value="KJE95701.1"/>
    <property type="molecule type" value="Genomic_DNA"/>
</dbReference>
<organism evidence="2 3">
    <name type="scientific">Capsaspora owczarzaki (strain ATCC 30864)</name>
    <dbReference type="NCBI Taxonomy" id="595528"/>
    <lineage>
        <taxon>Eukaryota</taxon>
        <taxon>Filasterea</taxon>
        <taxon>Capsaspora</taxon>
    </lineage>
</organism>
<dbReference type="RefSeq" id="XP_004345716.1">
    <property type="nucleotide sequence ID" value="XM_004345666.2"/>
</dbReference>
<accession>A0A0D2UKV2</accession>
<evidence type="ECO:0000313" key="2">
    <source>
        <dbReference type="EMBL" id="KJE95701.1"/>
    </source>
</evidence>
<dbReference type="AlphaFoldDB" id="A0A0D2UKV2"/>
<feature type="compositionally biased region" description="Basic residues" evidence="1">
    <location>
        <begin position="73"/>
        <end position="83"/>
    </location>
</feature>
<gene>
    <name evidence="2" type="ORF">CAOG_006126</name>
</gene>
<evidence type="ECO:0000313" key="3">
    <source>
        <dbReference type="Proteomes" id="UP000008743"/>
    </source>
</evidence>
<sequence length="226" mass="25611">MSVNLKQIYRDLEDLIERVRGGEFSETTTLRSEISYITEGIVDVYKAVQQNKKAIERHEELLRQEQAQLENLRRKREAAHRKVQQTEQHRPRHATAQRSPAVTREQLRALPVVSGVVIEEVTDLYDSPSAAPAPEPMPIIPLPAPTYASQLNQDEINGIDTFVAHPSGYNFLDLAIRTNAPDYTLLPAEMHTTAQLICGSQNYIGYAIESAANRQLYYEQPLQLTM</sequence>
<evidence type="ECO:0000256" key="1">
    <source>
        <dbReference type="SAM" id="MobiDB-lite"/>
    </source>
</evidence>
<name>A0A0D2UKV2_CAPO3</name>
<protein>
    <submittedName>
        <fullName evidence="2">Uncharacterized protein</fullName>
    </submittedName>
</protein>
<dbReference type="Proteomes" id="UP000008743">
    <property type="component" value="Unassembled WGS sequence"/>
</dbReference>